<evidence type="ECO:0000256" key="5">
    <source>
        <dbReference type="ARBA" id="ARBA00022692"/>
    </source>
</evidence>
<reference evidence="14 15" key="1">
    <citation type="submission" date="2024-03" db="EMBL/GenBank/DDBJ databases">
        <title>Complete genome sequence of the green alga Chloropicon roscoffensis RCC1871.</title>
        <authorList>
            <person name="Lemieux C."/>
            <person name="Pombert J.-F."/>
            <person name="Otis C."/>
            <person name="Turmel M."/>
        </authorList>
    </citation>
    <scope>NUCLEOTIDE SEQUENCE [LARGE SCALE GENOMIC DNA]</scope>
    <source>
        <strain evidence="14 15">RCC1871</strain>
    </source>
</reference>
<dbReference type="InterPro" id="IPR018227">
    <property type="entry name" value="Amino_acid_transport_2"/>
</dbReference>
<evidence type="ECO:0000256" key="11">
    <source>
        <dbReference type="SAM" id="MobiDB-lite"/>
    </source>
</evidence>
<feature type="transmembrane region" description="Helical" evidence="12">
    <location>
        <begin position="422"/>
        <end position="446"/>
    </location>
</feature>
<feature type="transmembrane region" description="Helical" evidence="12">
    <location>
        <begin position="552"/>
        <end position="573"/>
    </location>
</feature>
<feature type="transmembrane region" description="Helical" evidence="12">
    <location>
        <begin position="503"/>
        <end position="521"/>
    </location>
</feature>
<feature type="domain" description="Amino acid transporter transmembrane" evidence="13">
    <location>
        <begin position="177"/>
        <end position="526"/>
    </location>
</feature>
<gene>
    <name evidence="14" type="ORF">HKI87_04g27460</name>
</gene>
<feature type="transmembrane region" description="Helical" evidence="12">
    <location>
        <begin position="472"/>
        <end position="491"/>
    </location>
</feature>
<evidence type="ECO:0000256" key="3">
    <source>
        <dbReference type="ARBA" id="ARBA00022475"/>
    </source>
</evidence>
<evidence type="ECO:0000256" key="2">
    <source>
        <dbReference type="ARBA" id="ARBA00022448"/>
    </source>
</evidence>
<keyword evidence="6" id="KW-0029">Amino-acid transport</keyword>
<evidence type="ECO:0000313" key="15">
    <source>
        <dbReference type="Proteomes" id="UP001472866"/>
    </source>
</evidence>
<keyword evidence="15" id="KW-1185">Reference proteome</keyword>
<feature type="compositionally biased region" description="Low complexity" evidence="11">
    <location>
        <begin position="156"/>
        <end position="167"/>
    </location>
</feature>
<sequence>MAREGLGPAAGVEGAESASSLVSFAFVFNLLIGAGALAIPRPFAQTGFVLAAPFLLCLCFLSLLTSLYMVETLVSVRLISQDPVGLRHAMGGKANPSSSSAADAAARSEDEDLLLAGTNSINLSAPVEESGGRRRRQGASGDAPERVPLLEDESSQESLDSAAAASSSSSREAGASVVECKNLEMGALAKKLFSPLGSKVTYAVLCLYLFGDLSIYAVTIPKSLTALVCPHQLGATPGVLGQEDWPCSNFQGSDSPGYLRGLTSRTVYRSFVVALGLVQLPFMFQTVQKTLFIQVLSICYRWSAFFIMAGICVHQMLGPGAQGNDWRHFTRQRDYSGLMQLFGVTIYSFMCHHSLPSLLNPVMARVPKQSLSFAKIAKPVATALTCCLLVYLLLNTIVTLRFMPREIEDVITLNFQNFRPHFVSVFLELFPVCTLGASFPIIACTLRNNLQTLMLMAYPPRQGARRDSGVKLVEEVVLPLVVLALPLVVAFCTENVEMLVGLTGSYGGCAIEFVIPTLLVIQARKRLKQHEQTSGGAFATPRVSLGVLGHKFFVNLVLVWSAACLVLVTLNHLEPQHTR</sequence>
<dbReference type="Pfam" id="PF01490">
    <property type="entry name" value="Aa_trans"/>
    <property type="match status" value="1"/>
</dbReference>
<organism evidence="14 15">
    <name type="scientific">Chloropicon roscoffensis</name>
    <dbReference type="NCBI Taxonomy" id="1461544"/>
    <lineage>
        <taxon>Eukaryota</taxon>
        <taxon>Viridiplantae</taxon>
        <taxon>Chlorophyta</taxon>
        <taxon>Chloropicophyceae</taxon>
        <taxon>Chloropicales</taxon>
        <taxon>Chloropicaceae</taxon>
        <taxon>Chloropicon</taxon>
    </lineage>
</organism>
<dbReference type="EMBL" id="CP151504">
    <property type="protein sequence ID" value="WZN61212.1"/>
    <property type="molecule type" value="Genomic_DNA"/>
</dbReference>
<keyword evidence="3" id="KW-1003">Cell membrane</keyword>
<evidence type="ECO:0000256" key="6">
    <source>
        <dbReference type="ARBA" id="ARBA00022970"/>
    </source>
</evidence>
<keyword evidence="5 12" id="KW-0812">Transmembrane</keyword>
<dbReference type="InterPro" id="IPR013057">
    <property type="entry name" value="AA_transpt_TM"/>
</dbReference>
<comment type="subcellular location">
    <subcellularLocation>
        <location evidence="1">Cell inner membrane</location>
        <topology evidence="1">Multi-pass membrane protein</topology>
    </subcellularLocation>
</comment>
<keyword evidence="8 12" id="KW-0472">Membrane</keyword>
<dbReference type="GO" id="GO:0003333">
    <property type="term" value="P:amino acid transmembrane transport"/>
    <property type="evidence" value="ECO:0007669"/>
    <property type="project" value="InterPro"/>
</dbReference>
<keyword evidence="2" id="KW-0813">Transport</keyword>
<dbReference type="Proteomes" id="UP001472866">
    <property type="component" value="Chromosome 04"/>
</dbReference>
<keyword evidence="7 12" id="KW-1133">Transmembrane helix</keyword>
<evidence type="ECO:0000256" key="7">
    <source>
        <dbReference type="ARBA" id="ARBA00022989"/>
    </source>
</evidence>
<dbReference type="AlphaFoldDB" id="A0AAX4P4G7"/>
<keyword evidence="4" id="KW-0997">Cell inner membrane</keyword>
<accession>A0AAX4P4G7</accession>
<dbReference type="Pfam" id="PF03222">
    <property type="entry name" value="Trp_Tyr_perm"/>
    <property type="match status" value="1"/>
</dbReference>
<feature type="region of interest" description="Disordered" evidence="11">
    <location>
        <begin position="124"/>
        <end position="167"/>
    </location>
</feature>
<evidence type="ECO:0000256" key="10">
    <source>
        <dbReference type="ARBA" id="ARBA00038166"/>
    </source>
</evidence>
<feature type="transmembrane region" description="Helical" evidence="12">
    <location>
        <begin position="21"/>
        <end position="40"/>
    </location>
</feature>
<proteinExistence type="inferred from homology"/>
<comment type="similarity">
    <text evidence="10">Belongs to the TMEM104 family.</text>
</comment>
<feature type="transmembrane region" description="Helical" evidence="12">
    <location>
        <begin position="337"/>
        <end position="359"/>
    </location>
</feature>
<evidence type="ECO:0000259" key="13">
    <source>
        <dbReference type="Pfam" id="PF01490"/>
    </source>
</evidence>
<evidence type="ECO:0000256" key="9">
    <source>
        <dbReference type="ARBA" id="ARBA00023180"/>
    </source>
</evidence>
<evidence type="ECO:0000256" key="1">
    <source>
        <dbReference type="ARBA" id="ARBA00004429"/>
    </source>
</evidence>
<feature type="transmembrane region" description="Helical" evidence="12">
    <location>
        <begin position="46"/>
        <end position="70"/>
    </location>
</feature>
<feature type="transmembrane region" description="Helical" evidence="12">
    <location>
        <begin position="380"/>
        <end position="402"/>
    </location>
</feature>
<evidence type="ECO:0000256" key="4">
    <source>
        <dbReference type="ARBA" id="ARBA00022519"/>
    </source>
</evidence>
<dbReference type="PANTHER" id="PTHR16189:SF0">
    <property type="entry name" value="TRANSMEMBRANE PROTEIN 104"/>
    <property type="match status" value="1"/>
</dbReference>
<name>A0AAX4P4G7_9CHLO</name>
<feature type="transmembrane region" description="Helical" evidence="12">
    <location>
        <begin position="291"/>
        <end position="317"/>
    </location>
</feature>
<evidence type="ECO:0000256" key="12">
    <source>
        <dbReference type="SAM" id="Phobius"/>
    </source>
</evidence>
<evidence type="ECO:0000313" key="14">
    <source>
        <dbReference type="EMBL" id="WZN61212.1"/>
    </source>
</evidence>
<dbReference type="GO" id="GO:0005886">
    <property type="term" value="C:plasma membrane"/>
    <property type="evidence" value="ECO:0007669"/>
    <property type="project" value="UniProtKB-SubCell"/>
</dbReference>
<evidence type="ECO:0000256" key="8">
    <source>
        <dbReference type="ARBA" id="ARBA00023136"/>
    </source>
</evidence>
<keyword evidence="9" id="KW-0325">Glycoprotein</keyword>
<protein>
    <submittedName>
        <fullName evidence="14">Transmembrane amino acid transporter</fullName>
    </submittedName>
</protein>
<dbReference type="PANTHER" id="PTHR16189">
    <property type="entry name" value="TRANSMEMBRANE PROTEIN 104-RELATED"/>
    <property type="match status" value="1"/>
</dbReference>